<dbReference type="SMART" id="SM00320">
    <property type="entry name" value="WD40"/>
    <property type="match status" value="4"/>
</dbReference>
<reference evidence="24" key="1">
    <citation type="submission" date="2025-08" db="UniProtKB">
        <authorList>
            <consortium name="RefSeq"/>
        </authorList>
    </citation>
    <scope>IDENTIFICATION</scope>
</reference>
<keyword evidence="16" id="KW-0131">Cell cycle</keyword>
<accession>A0A8B7Z9G2</accession>
<evidence type="ECO:0000256" key="7">
    <source>
        <dbReference type="ARBA" id="ARBA00022737"/>
    </source>
</evidence>
<protein>
    <recommendedName>
        <fullName evidence="20">Nucleoporin Nup37</fullName>
    </recommendedName>
    <alternativeName>
        <fullName evidence="21">Nup107-160 subcomplex subunit Nup37</fullName>
    </alternativeName>
</protein>
<gene>
    <name evidence="24" type="primary">LOC110985041</name>
</gene>
<dbReference type="GO" id="GO:0015031">
    <property type="term" value="P:protein transport"/>
    <property type="evidence" value="ECO:0007669"/>
    <property type="project" value="UniProtKB-KW"/>
</dbReference>
<dbReference type="FunFam" id="2.130.10.10:FF:000168">
    <property type="entry name" value="Nucleoporin Nup37"/>
    <property type="match status" value="1"/>
</dbReference>
<dbReference type="CTD" id="79023"/>
<keyword evidence="11" id="KW-0995">Kinetochore</keyword>
<keyword evidence="9" id="KW-0509">mRNA transport</keyword>
<dbReference type="InterPro" id="IPR037626">
    <property type="entry name" value="NUP37"/>
</dbReference>
<dbReference type="InterPro" id="IPR001680">
    <property type="entry name" value="WD40_rpt"/>
</dbReference>
<keyword evidence="17" id="KW-0137">Centromere</keyword>
<dbReference type="Proteomes" id="UP000694845">
    <property type="component" value="Unplaced"/>
</dbReference>
<dbReference type="Gene3D" id="2.130.10.10">
    <property type="entry name" value="YVTN repeat-like/Quinoprotein amine dehydrogenase"/>
    <property type="match status" value="1"/>
</dbReference>
<evidence type="ECO:0000313" key="23">
    <source>
        <dbReference type="Proteomes" id="UP000694845"/>
    </source>
</evidence>
<evidence type="ECO:0000256" key="8">
    <source>
        <dbReference type="ARBA" id="ARBA00022776"/>
    </source>
</evidence>
<keyword evidence="7" id="KW-0677">Repeat</keyword>
<evidence type="ECO:0000256" key="1">
    <source>
        <dbReference type="ARBA" id="ARBA00004567"/>
    </source>
</evidence>
<evidence type="ECO:0000256" key="6">
    <source>
        <dbReference type="ARBA" id="ARBA00022618"/>
    </source>
</evidence>
<keyword evidence="3" id="KW-0813">Transport</keyword>
<keyword evidence="13" id="KW-0811">Translocation</keyword>
<keyword evidence="14" id="KW-0906">Nuclear pore complex</keyword>
<keyword evidence="4" id="KW-0158">Chromosome</keyword>
<evidence type="ECO:0000256" key="19">
    <source>
        <dbReference type="ARBA" id="ARBA00062724"/>
    </source>
</evidence>
<keyword evidence="23" id="KW-1185">Reference proteome</keyword>
<dbReference type="OrthoDB" id="340259at2759"/>
<dbReference type="RefSeq" id="XP_022101445.1">
    <property type="nucleotide sequence ID" value="XM_022245753.1"/>
</dbReference>
<dbReference type="PANTHER" id="PTHR22806:SF0">
    <property type="entry name" value="NUCLEOPORIN NUP37"/>
    <property type="match status" value="1"/>
</dbReference>
<evidence type="ECO:0000256" key="9">
    <source>
        <dbReference type="ARBA" id="ARBA00022816"/>
    </source>
</evidence>
<dbReference type="GO" id="GO:0007059">
    <property type="term" value="P:chromosome segregation"/>
    <property type="evidence" value="ECO:0007669"/>
    <property type="project" value="UniProtKB-KW"/>
</dbReference>
<sequence>MVENVKGNSFDLPCKDVVTCIEFCPFESASQLIAFGSQLRISIGSVRFQEEDKTVAGFDYQHLRDFHHDTQVVAISWSPETSLEVLPRCVRFCTAGADNKIRLYTSDMKEQDKMELMDGHLDFVNALAFEPTEGQLIASVSDDHTCRVWGIDGVQRACFSLKAAGMSACWNSQDPMKLMVAEKRGTIRFYDLLNQQPIMSLDAGHVMLRSADWCVCDPTRVGAAVEGEWMVWDITRSSRPEDNQQAHTEGTQQFRWSRVSENIFATTGRPGNQVKVFHMGHHQVPVSSEVPVLGGLSWHAFLPVCAVGGDRKIHVWITEA</sequence>
<dbReference type="OMA" id="FWKVQIK"/>
<evidence type="ECO:0000256" key="5">
    <source>
        <dbReference type="ARBA" id="ARBA00022574"/>
    </source>
</evidence>
<evidence type="ECO:0000256" key="15">
    <source>
        <dbReference type="ARBA" id="ARBA00023242"/>
    </source>
</evidence>
<keyword evidence="10" id="KW-0159">Chromosome partition</keyword>
<evidence type="ECO:0000256" key="2">
    <source>
        <dbReference type="ARBA" id="ARBA00004629"/>
    </source>
</evidence>
<evidence type="ECO:0000256" key="21">
    <source>
        <dbReference type="ARBA" id="ARBA00076652"/>
    </source>
</evidence>
<feature type="repeat" description="WD" evidence="22">
    <location>
        <begin position="117"/>
        <end position="152"/>
    </location>
</feature>
<evidence type="ECO:0000256" key="3">
    <source>
        <dbReference type="ARBA" id="ARBA00022448"/>
    </source>
</evidence>
<dbReference type="GO" id="GO:0031080">
    <property type="term" value="C:nuclear pore outer ring"/>
    <property type="evidence" value="ECO:0007669"/>
    <property type="project" value="InterPro"/>
</dbReference>
<dbReference type="AlphaFoldDB" id="A0A8B7Z9G2"/>
<evidence type="ECO:0000256" key="10">
    <source>
        <dbReference type="ARBA" id="ARBA00022829"/>
    </source>
</evidence>
<evidence type="ECO:0000313" key="24">
    <source>
        <dbReference type="RefSeq" id="XP_022101445.1"/>
    </source>
</evidence>
<evidence type="ECO:0000256" key="14">
    <source>
        <dbReference type="ARBA" id="ARBA00023132"/>
    </source>
</evidence>
<name>A0A8B7Z9G2_ACAPL</name>
<dbReference type="InterPro" id="IPR015943">
    <property type="entry name" value="WD40/YVTN_repeat-like_dom_sf"/>
</dbReference>
<comment type="subunit">
    <text evidence="19">Component of the Nup107-160 subcomplex of the nuclear pore complex (NPC). The Nup107-160 subcomplex includes NUP160, NUP133, NUP107, NUP98, NUP85, NUP43, NUP37, SEH1 and SEC13.</text>
</comment>
<dbReference type="PROSITE" id="PS50294">
    <property type="entry name" value="WD_REPEATS_REGION"/>
    <property type="match status" value="1"/>
</dbReference>
<dbReference type="GO" id="GO:0000776">
    <property type="term" value="C:kinetochore"/>
    <property type="evidence" value="ECO:0007669"/>
    <property type="project" value="UniProtKB-KW"/>
</dbReference>
<keyword evidence="12" id="KW-0653">Protein transport</keyword>
<dbReference type="PANTHER" id="PTHR22806">
    <property type="entry name" value="NUCLEOPORIN NUP37 P37 -RELATED"/>
    <property type="match status" value="1"/>
</dbReference>
<evidence type="ECO:0000256" key="17">
    <source>
        <dbReference type="ARBA" id="ARBA00023328"/>
    </source>
</evidence>
<dbReference type="GeneID" id="110985041"/>
<evidence type="ECO:0000256" key="22">
    <source>
        <dbReference type="PROSITE-ProRule" id="PRU00221"/>
    </source>
</evidence>
<evidence type="ECO:0000256" key="20">
    <source>
        <dbReference type="ARBA" id="ARBA00068271"/>
    </source>
</evidence>
<keyword evidence="8" id="KW-0498">Mitosis</keyword>
<dbReference type="InterPro" id="IPR036322">
    <property type="entry name" value="WD40_repeat_dom_sf"/>
</dbReference>
<organism evidence="23 24">
    <name type="scientific">Acanthaster planci</name>
    <name type="common">Crown-of-thorns starfish</name>
    <dbReference type="NCBI Taxonomy" id="133434"/>
    <lineage>
        <taxon>Eukaryota</taxon>
        <taxon>Metazoa</taxon>
        <taxon>Echinodermata</taxon>
        <taxon>Eleutherozoa</taxon>
        <taxon>Asterozoa</taxon>
        <taxon>Asteroidea</taxon>
        <taxon>Valvatacea</taxon>
        <taxon>Valvatida</taxon>
        <taxon>Acanthasteridae</taxon>
        <taxon>Acanthaster</taxon>
    </lineage>
</organism>
<dbReference type="GO" id="GO:0051301">
    <property type="term" value="P:cell division"/>
    <property type="evidence" value="ECO:0007669"/>
    <property type="project" value="UniProtKB-KW"/>
</dbReference>
<evidence type="ECO:0000256" key="16">
    <source>
        <dbReference type="ARBA" id="ARBA00023306"/>
    </source>
</evidence>
<keyword evidence="6" id="KW-0132">Cell division</keyword>
<evidence type="ECO:0000256" key="13">
    <source>
        <dbReference type="ARBA" id="ARBA00023010"/>
    </source>
</evidence>
<dbReference type="PROSITE" id="PS50082">
    <property type="entry name" value="WD_REPEATS_2"/>
    <property type="match status" value="1"/>
</dbReference>
<comment type="subcellular location">
    <subcellularLocation>
        <location evidence="2">Chromosome</location>
        <location evidence="2">Centromere</location>
        <location evidence="2">Kinetochore</location>
    </subcellularLocation>
    <subcellularLocation>
        <location evidence="1">Nucleus</location>
        <location evidence="1">Nuclear pore complex</location>
    </subcellularLocation>
</comment>
<dbReference type="GO" id="GO:0051028">
    <property type="term" value="P:mRNA transport"/>
    <property type="evidence" value="ECO:0007669"/>
    <property type="project" value="UniProtKB-KW"/>
</dbReference>
<proteinExistence type="predicted"/>
<evidence type="ECO:0000256" key="18">
    <source>
        <dbReference type="ARBA" id="ARBA00053706"/>
    </source>
</evidence>
<comment type="function">
    <text evidence="18">Component of the Nup107-160 subcomplex of the nuclear pore complex (NPC). The Nup107-160 subcomplex is required for the assembly of a functional NPC. The Nup107-160 subcomplex is also required for normal kinetochore microtubule attachment, mitotic progression and chromosome segregation.</text>
</comment>
<dbReference type="SUPFAM" id="SSF50978">
    <property type="entry name" value="WD40 repeat-like"/>
    <property type="match status" value="1"/>
</dbReference>
<keyword evidence="5 22" id="KW-0853">WD repeat</keyword>
<dbReference type="Pfam" id="PF00400">
    <property type="entry name" value="WD40"/>
    <property type="match status" value="2"/>
</dbReference>
<evidence type="ECO:0000256" key="4">
    <source>
        <dbReference type="ARBA" id="ARBA00022454"/>
    </source>
</evidence>
<keyword evidence="15" id="KW-0539">Nucleus</keyword>
<dbReference type="KEGG" id="aplc:110985041"/>
<evidence type="ECO:0000256" key="12">
    <source>
        <dbReference type="ARBA" id="ARBA00022927"/>
    </source>
</evidence>
<evidence type="ECO:0000256" key="11">
    <source>
        <dbReference type="ARBA" id="ARBA00022838"/>
    </source>
</evidence>